<dbReference type="Proteomes" id="UP001600109">
    <property type="component" value="Unassembled WGS sequence"/>
</dbReference>
<gene>
    <name evidence="1" type="ORF">ACFX5E_05285</name>
</gene>
<dbReference type="EMBL" id="JBHZPZ010000005">
    <property type="protein sequence ID" value="MFE3867487.1"/>
    <property type="molecule type" value="Genomic_DNA"/>
</dbReference>
<evidence type="ECO:0000313" key="2">
    <source>
        <dbReference type="Proteomes" id="UP001600109"/>
    </source>
</evidence>
<organism evidence="1 2">
    <name type="scientific">Flavobacterium xylosi</name>
    <dbReference type="NCBI Taxonomy" id="3230415"/>
    <lineage>
        <taxon>Bacteria</taxon>
        <taxon>Pseudomonadati</taxon>
        <taxon>Bacteroidota</taxon>
        <taxon>Flavobacteriia</taxon>
        <taxon>Flavobacteriales</taxon>
        <taxon>Flavobacteriaceae</taxon>
        <taxon>Flavobacterium</taxon>
    </lineage>
</organism>
<name>A0ABW6HU11_9FLAO</name>
<sequence length="186" mass="22067">MSVKKVLTEINKIQLQNFCSAYEFRTNSKIGKGRGMYWIWTDLIFDELKKIESTHNAEVPISKLVENREELKNICEIKSNSFRIVYNGIGGYKGLELKKGQTYNLRSRINQEFFSNDFRTGTLNIENRKNFNISNWGVSFFNFDENKGLFSEFLKSTEITNYYEEYANMLEMNWRIEFGHPILNRF</sequence>
<dbReference type="RefSeq" id="WP_379854140.1">
    <property type="nucleotide sequence ID" value="NZ_JBHZPZ010000005.1"/>
</dbReference>
<proteinExistence type="predicted"/>
<reference evidence="1 2" key="1">
    <citation type="submission" date="2024-06" db="EMBL/GenBank/DDBJ databases">
        <title>Flavobacterium spp. isolated from glacier.</title>
        <authorList>
            <person name="Han D."/>
        </authorList>
    </citation>
    <scope>NUCLEOTIDE SEQUENCE [LARGE SCALE GENOMIC DNA]</scope>
    <source>
        <strain evidence="1 2">LS2P90</strain>
    </source>
</reference>
<evidence type="ECO:0000313" key="1">
    <source>
        <dbReference type="EMBL" id="MFE3867487.1"/>
    </source>
</evidence>
<keyword evidence="2" id="KW-1185">Reference proteome</keyword>
<accession>A0ABW6HU11</accession>
<protein>
    <submittedName>
        <fullName evidence="1">Uncharacterized protein</fullName>
    </submittedName>
</protein>
<comment type="caution">
    <text evidence="1">The sequence shown here is derived from an EMBL/GenBank/DDBJ whole genome shotgun (WGS) entry which is preliminary data.</text>
</comment>